<dbReference type="RefSeq" id="XP_041294357.1">
    <property type="nucleotide sequence ID" value="XM_041440469.1"/>
</dbReference>
<dbReference type="GeneID" id="64702728"/>
<keyword evidence="3" id="KW-1185">Reference proteome</keyword>
<proteinExistence type="predicted"/>
<gene>
    <name evidence="2" type="ORF">F5147DRAFT_760092</name>
</gene>
<protein>
    <submittedName>
        <fullName evidence="2">Uncharacterized protein</fullName>
    </submittedName>
</protein>
<comment type="caution">
    <text evidence="2">The sequence shown here is derived from an EMBL/GenBank/DDBJ whole genome shotgun (WGS) entry which is preliminary data.</text>
</comment>
<dbReference type="OrthoDB" id="2638277at2759"/>
<dbReference type="Proteomes" id="UP000823399">
    <property type="component" value="Unassembled WGS sequence"/>
</dbReference>
<accession>A0A9P7JVL0</accession>
<dbReference type="AlphaFoldDB" id="A0A9P7JVL0"/>
<name>A0A9P7JVL0_9AGAM</name>
<reference evidence="2" key="1">
    <citation type="journal article" date="2020" name="New Phytol.">
        <title>Comparative genomics reveals dynamic genome evolution in host specialist ectomycorrhizal fungi.</title>
        <authorList>
            <person name="Lofgren L.A."/>
            <person name="Nguyen N.H."/>
            <person name="Vilgalys R."/>
            <person name="Ruytinx J."/>
            <person name="Liao H.L."/>
            <person name="Branco S."/>
            <person name="Kuo A."/>
            <person name="LaButti K."/>
            <person name="Lipzen A."/>
            <person name="Andreopoulos W."/>
            <person name="Pangilinan J."/>
            <person name="Riley R."/>
            <person name="Hundley H."/>
            <person name="Na H."/>
            <person name="Barry K."/>
            <person name="Grigoriev I.V."/>
            <person name="Stajich J.E."/>
            <person name="Kennedy P.G."/>
        </authorList>
    </citation>
    <scope>NUCLEOTIDE SEQUENCE</scope>
    <source>
        <strain evidence="2">FC423</strain>
    </source>
</reference>
<evidence type="ECO:0000313" key="3">
    <source>
        <dbReference type="Proteomes" id="UP000823399"/>
    </source>
</evidence>
<organism evidence="2 3">
    <name type="scientific">Suillus discolor</name>
    <dbReference type="NCBI Taxonomy" id="1912936"/>
    <lineage>
        <taxon>Eukaryota</taxon>
        <taxon>Fungi</taxon>
        <taxon>Dikarya</taxon>
        <taxon>Basidiomycota</taxon>
        <taxon>Agaricomycotina</taxon>
        <taxon>Agaricomycetes</taxon>
        <taxon>Agaricomycetidae</taxon>
        <taxon>Boletales</taxon>
        <taxon>Suillineae</taxon>
        <taxon>Suillaceae</taxon>
        <taxon>Suillus</taxon>
    </lineage>
</organism>
<feature type="region of interest" description="Disordered" evidence="1">
    <location>
        <begin position="149"/>
        <end position="174"/>
    </location>
</feature>
<evidence type="ECO:0000256" key="1">
    <source>
        <dbReference type="SAM" id="MobiDB-lite"/>
    </source>
</evidence>
<dbReference type="EMBL" id="JABBWM010000019">
    <property type="protein sequence ID" value="KAG2110883.1"/>
    <property type="molecule type" value="Genomic_DNA"/>
</dbReference>
<sequence length="196" mass="22048">MLGFILVIIRRANHNGISVKCLFFFFSPYRGSILCQKPGNIGSSVRFKVFFSKWSDSMRFESSKGCVTCDMLRIGSLCETTDWAGSLIRQTYSFLCTSVEMPALNLETPSLALTPRSFVCKFNSVRHELSIPDGYSADGLGNLLADNESESYERAPDDTEPEFTAMTTDGSKEVDVEGCGKRRRIANTQYKDFWQH</sequence>
<evidence type="ECO:0000313" key="2">
    <source>
        <dbReference type="EMBL" id="KAG2110883.1"/>
    </source>
</evidence>